<name>A0ACD0NM70_9BASI</name>
<dbReference type="EMBL" id="KZ820659">
    <property type="protein sequence ID" value="PWN46869.1"/>
    <property type="molecule type" value="Genomic_DNA"/>
</dbReference>
<keyword evidence="2" id="KW-1185">Reference proteome</keyword>
<evidence type="ECO:0000313" key="1">
    <source>
        <dbReference type="EMBL" id="PWN46869.1"/>
    </source>
</evidence>
<sequence length="91" mass="10624">MRLLSNRPMTPFLRTKEKKSRRVSDEMMKRHSEDVGRAKRVGMDSAKEHEGMLSQSEREEGESGGKAVLPNMHFFLTRRRQQVGTDHVLLW</sequence>
<accession>A0ACD0NM70</accession>
<dbReference type="Proteomes" id="UP000245626">
    <property type="component" value="Unassembled WGS sequence"/>
</dbReference>
<proteinExistence type="predicted"/>
<gene>
    <name evidence="1" type="ORF">IE53DRAFT_286518</name>
</gene>
<organism evidence="1 2">
    <name type="scientific">Violaceomyces palustris</name>
    <dbReference type="NCBI Taxonomy" id="1673888"/>
    <lineage>
        <taxon>Eukaryota</taxon>
        <taxon>Fungi</taxon>
        <taxon>Dikarya</taxon>
        <taxon>Basidiomycota</taxon>
        <taxon>Ustilaginomycotina</taxon>
        <taxon>Ustilaginomycetes</taxon>
        <taxon>Violaceomycetales</taxon>
        <taxon>Violaceomycetaceae</taxon>
        <taxon>Violaceomyces</taxon>
    </lineage>
</organism>
<protein>
    <submittedName>
        <fullName evidence="1">Uncharacterized protein</fullName>
    </submittedName>
</protein>
<reference evidence="1 2" key="1">
    <citation type="journal article" date="2018" name="Mol. Biol. Evol.">
        <title>Broad Genomic Sampling Reveals a Smut Pathogenic Ancestry of the Fungal Clade Ustilaginomycotina.</title>
        <authorList>
            <person name="Kijpornyongpan T."/>
            <person name="Mondo S.J."/>
            <person name="Barry K."/>
            <person name="Sandor L."/>
            <person name="Lee J."/>
            <person name="Lipzen A."/>
            <person name="Pangilinan J."/>
            <person name="LaButti K."/>
            <person name="Hainaut M."/>
            <person name="Henrissat B."/>
            <person name="Grigoriev I.V."/>
            <person name="Spatafora J.W."/>
            <person name="Aime M.C."/>
        </authorList>
    </citation>
    <scope>NUCLEOTIDE SEQUENCE [LARGE SCALE GENOMIC DNA]</scope>
    <source>
        <strain evidence="1 2">SA 807</strain>
    </source>
</reference>
<evidence type="ECO:0000313" key="2">
    <source>
        <dbReference type="Proteomes" id="UP000245626"/>
    </source>
</evidence>